<dbReference type="EMBL" id="CP115543">
    <property type="protein sequence ID" value="WNH47799.1"/>
    <property type="molecule type" value="Genomic_DNA"/>
</dbReference>
<organism evidence="1 2">
    <name type="scientific">Stenotrophomonas aracearum</name>
    <dbReference type="NCBI Taxonomy" id="3003272"/>
    <lineage>
        <taxon>Bacteria</taxon>
        <taxon>Pseudomonadati</taxon>
        <taxon>Pseudomonadota</taxon>
        <taxon>Gammaproteobacteria</taxon>
        <taxon>Lysobacterales</taxon>
        <taxon>Lysobacteraceae</taxon>
        <taxon>Stenotrophomonas</taxon>
    </lineage>
</organism>
<evidence type="ECO:0008006" key="3">
    <source>
        <dbReference type="Google" id="ProtNLM"/>
    </source>
</evidence>
<evidence type="ECO:0000313" key="2">
    <source>
        <dbReference type="Proteomes" id="UP001305421"/>
    </source>
</evidence>
<evidence type="ECO:0000313" key="1">
    <source>
        <dbReference type="EMBL" id="WNH47799.1"/>
    </source>
</evidence>
<proteinExistence type="predicted"/>
<name>A0ABY9YAB9_9GAMM</name>
<accession>A0ABY9YAB9</accession>
<sequence>MHVSKVVAPDGATGVHGLYWFRPESLKIRALYDWRSGAKGEELCVPSLFLRGMWMSMAGLEVGSRVVVSIAPGRVLLTLAHPPVGAASRFASRRTVLHALAMRRKSNAVLGMAA</sequence>
<protein>
    <recommendedName>
        <fullName evidence="3">Toxin SymE-like domain-containing protein</fullName>
    </recommendedName>
</protein>
<reference evidence="1 2" key="1">
    <citation type="submission" date="2022-12" db="EMBL/GenBank/DDBJ databases">
        <title>Two new species, Stenotrophomonas aracearum and Stenotrophomonas oahuensis, isolated from Anthurium (Araceae family) in Hawaii.</title>
        <authorList>
            <person name="Chunag S.C."/>
            <person name="Dobhal S."/>
            <person name="Alvarez A."/>
            <person name="Arif M."/>
        </authorList>
    </citation>
    <scope>NUCLEOTIDE SEQUENCE [LARGE SCALE GENOMIC DNA]</scope>
    <source>
        <strain evidence="1 2">A5588</strain>
    </source>
</reference>
<gene>
    <name evidence="1" type="ORF">PDM28_14080</name>
</gene>
<keyword evidence="2" id="KW-1185">Reference proteome</keyword>
<dbReference type="Proteomes" id="UP001305421">
    <property type="component" value="Chromosome"/>
</dbReference>
<dbReference type="RefSeq" id="WP_311182505.1">
    <property type="nucleotide sequence ID" value="NZ_CP115543.1"/>
</dbReference>